<gene>
    <name evidence="5" type="ORF">SCLCIDRAFT_1215047</name>
</gene>
<dbReference type="InterPro" id="IPR015919">
    <property type="entry name" value="Cadherin-like_sf"/>
</dbReference>
<keyword evidence="2" id="KW-1133">Transmembrane helix</keyword>
<sequence length="942" mass="101557">MSVILLFFMATAYVVAATVVVSNPLDSQYPLVAIPGQDFTWTMSSKTFTTTLGNSLVYSASGLPAWLNFDTLTLTFHGTPAATDASAHLITVTANDMQSTNSSTFTLYTTDFPSPVVGKSLSEQFYNGNPALSSVFLLAPGSALSSNNPTLRIPYGRSFSIGLQGNMFSAASSLFYGALLSDRTPLPAWITFDSSLVAFNGTAPIHGLVSTPVNVEIALFASYLKGYSAVSVLFNLVVADHELATQTGLPTINITAGNWFDISMSSLADYSGILVDGSPIQPANVSDLLVDVSAFQAWLKYDESSKTIFGLPPDNWHDAANKADLPVRLTSNFNQTLYTSVSVAIVPSYFTKSDLGVINANPGRHVQFDLSPYFANTSARRSDTNLSASFYPEEASNFLTFDPVKAHLSGRIPVDSDIPDIRITFVAYSGTTHSTSHAALSIGSPELKMLRMTLSDRVLTILLVSVVMALLSGLALCVVAQRFKRRVRVLDVGHVSEEGAVPWTESEKQSMSMNTSLGMSAGARDKPDPGSTGQGHDWSKEAVASLELNEGNTELTKIDVSSSEKAAAYEKLGIDPQRVPREALSMDPATEVEGIATKGEFFGRIRGAVRKVSDMYKRRGRERPVIGKPVAVESTHPGDDFLPVESPYIESLKLTPTIGAASTWLNEDWMIYKANTLTSSGSGSTGMQSVPRRRVDFAPPRTSQRMQELAPVLNDDSTQQRYVSGGFMRTNEVNSYYDSPLGESVKSTSGFSEHSDVEIIQLGERPRLERFINVAKGLALPSLSNIVTKSYAPSGKSADADVENHTGIDHVRMLGDELSHTRLVSNTSFSSLGSPQPDGDQCKGVAPPRFLVRVAEKFKFRIPLQLSGREVRKLEAKLVSGHALPSFLQVQLKSYREGSEKIAAEFYGIPSGADIGGLHVGIFNVDDGELMAGVVVEVVGGN</sequence>
<evidence type="ECO:0000313" key="5">
    <source>
        <dbReference type="EMBL" id="KIM62471.1"/>
    </source>
</evidence>
<dbReference type="STRING" id="1036808.A0A0C3E359"/>
<evidence type="ECO:0000259" key="4">
    <source>
        <dbReference type="SMART" id="SM00736"/>
    </source>
</evidence>
<dbReference type="HOGENOM" id="CLU_012975_0_0_1"/>
<dbReference type="InterPro" id="IPR013783">
    <property type="entry name" value="Ig-like_fold"/>
</dbReference>
<dbReference type="EMBL" id="KN822042">
    <property type="protein sequence ID" value="KIM62471.1"/>
    <property type="molecule type" value="Genomic_DNA"/>
</dbReference>
<dbReference type="SMART" id="SM00736">
    <property type="entry name" value="CADG"/>
    <property type="match status" value="2"/>
</dbReference>
<feature type="chain" id="PRO_5002163903" description="Dystroglycan-type cadherin-like domain-containing protein" evidence="3">
    <location>
        <begin position="17"/>
        <end position="942"/>
    </location>
</feature>
<dbReference type="GO" id="GO:0016020">
    <property type="term" value="C:membrane"/>
    <property type="evidence" value="ECO:0007669"/>
    <property type="project" value="InterPro"/>
</dbReference>
<evidence type="ECO:0000256" key="1">
    <source>
        <dbReference type="SAM" id="MobiDB-lite"/>
    </source>
</evidence>
<evidence type="ECO:0000256" key="3">
    <source>
        <dbReference type="SAM" id="SignalP"/>
    </source>
</evidence>
<evidence type="ECO:0000313" key="6">
    <source>
        <dbReference type="Proteomes" id="UP000053989"/>
    </source>
</evidence>
<dbReference type="InterPro" id="IPR006644">
    <property type="entry name" value="Cadg"/>
</dbReference>
<dbReference type="SUPFAM" id="SSF49313">
    <property type="entry name" value="Cadherin-like"/>
    <property type="match status" value="2"/>
</dbReference>
<reference evidence="6" key="2">
    <citation type="submission" date="2015-01" db="EMBL/GenBank/DDBJ databases">
        <title>Evolutionary Origins and Diversification of the Mycorrhizal Mutualists.</title>
        <authorList>
            <consortium name="DOE Joint Genome Institute"/>
            <consortium name="Mycorrhizal Genomics Consortium"/>
            <person name="Kohler A."/>
            <person name="Kuo A."/>
            <person name="Nagy L.G."/>
            <person name="Floudas D."/>
            <person name="Copeland A."/>
            <person name="Barry K.W."/>
            <person name="Cichocki N."/>
            <person name="Veneault-Fourrey C."/>
            <person name="LaButti K."/>
            <person name="Lindquist E.A."/>
            <person name="Lipzen A."/>
            <person name="Lundell T."/>
            <person name="Morin E."/>
            <person name="Murat C."/>
            <person name="Riley R."/>
            <person name="Ohm R."/>
            <person name="Sun H."/>
            <person name="Tunlid A."/>
            <person name="Henrissat B."/>
            <person name="Grigoriev I.V."/>
            <person name="Hibbett D.S."/>
            <person name="Martin F."/>
        </authorList>
    </citation>
    <scope>NUCLEOTIDE SEQUENCE [LARGE SCALE GENOMIC DNA]</scope>
    <source>
        <strain evidence="6">Foug A</strain>
    </source>
</reference>
<proteinExistence type="predicted"/>
<dbReference type="Pfam" id="PF05345">
    <property type="entry name" value="He_PIG"/>
    <property type="match status" value="1"/>
</dbReference>
<keyword evidence="2" id="KW-0812">Transmembrane</keyword>
<dbReference type="GO" id="GO:0005509">
    <property type="term" value="F:calcium ion binding"/>
    <property type="evidence" value="ECO:0007669"/>
    <property type="project" value="InterPro"/>
</dbReference>
<dbReference type="AlphaFoldDB" id="A0A0C3E359"/>
<dbReference type="Gene3D" id="2.60.40.10">
    <property type="entry name" value="Immunoglobulins"/>
    <property type="match status" value="2"/>
</dbReference>
<reference evidence="5 6" key="1">
    <citation type="submission" date="2014-04" db="EMBL/GenBank/DDBJ databases">
        <authorList>
            <consortium name="DOE Joint Genome Institute"/>
            <person name="Kuo A."/>
            <person name="Kohler A."/>
            <person name="Nagy L.G."/>
            <person name="Floudas D."/>
            <person name="Copeland A."/>
            <person name="Barry K.W."/>
            <person name="Cichocki N."/>
            <person name="Veneault-Fourrey C."/>
            <person name="LaButti K."/>
            <person name="Lindquist E.A."/>
            <person name="Lipzen A."/>
            <person name="Lundell T."/>
            <person name="Morin E."/>
            <person name="Murat C."/>
            <person name="Sun H."/>
            <person name="Tunlid A."/>
            <person name="Henrissat B."/>
            <person name="Grigoriev I.V."/>
            <person name="Hibbett D.S."/>
            <person name="Martin F."/>
            <person name="Nordberg H.P."/>
            <person name="Cantor M.N."/>
            <person name="Hua S.X."/>
        </authorList>
    </citation>
    <scope>NUCLEOTIDE SEQUENCE [LARGE SCALE GENOMIC DNA]</scope>
    <source>
        <strain evidence="5 6">Foug A</strain>
    </source>
</reference>
<protein>
    <recommendedName>
        <fullName evidence="4">Dystroglycan-type cadherin-like domain-containing protein</fullName>
    </recommendedName>
</protein>
<dbReference type="OrthoDB" id="414243at2759"/>
<dbReference type="Proteomes" id="UP000053989">
    <property type="component" value="Unassembled WGS sequence"/>
</dbReference>
<accession>A0A0C3E359</accession>
<name>A0A0C3E359_9AGAM</name>
<dbReference type="InParanoid" id="A0A0C3E359"/>
<feature type="domain" description="Dystroglycan-type cadherin-like" evidence="4">
    <location>
        <begin position="150"/>
        <end position="245"/>
    </location>
</feature>
<feature type="region of interest" description="Disordered" evidence="1">
    <location>
        <begin position="503"/>
        <end position="537"/>
    </location>
</feature>
<feature type="transmembrane region" description="Helical" evidence="2">
    <location>
        <begin position="458"/>
        <end position="480"/>
    </location>
</feature>
<keyword evidence="2" id="KW-0472">Membrane</keyword>
<feature type="domain" description="Dystroglycan-type cadherin-like" evidence="4">
    <location>
        <begin position="20"/>
        <end position="113"/>
    </location>
</feature>
<organism evidence="5 6">
    <name type="scientific">Scleroderma citrinum Foug A</name>
    <dbReference type="NCBI Taxonomy" id="1036808"/>
    <lineage>
        <taxon>Eukaryota</taxon>
        <taxon>Fungi</taxon>
        <taxon>Dikarya</taxon>
        <taxon>Basidiomycota</taxon>
        <taxon>Agaricomycotina</taxon>
        <taxon>Agaricomycetes</taxon>
        <taxon>Agaricomycetidae</taxon>
        <taxon>Boletales</taxon>
        <taxon>Sclerodermatineae</taxon>
        <taxon>Sclerodermataceae</taxon>
        <taxon>Scleroderma</taxon>
    </lineage>
</organism>
<keyword evidence="3" id="KW-0732">Signal</keyword>
<evidence type="ECO:0000256" key="2">
    <source>
        <dbReference type="SAM" id="Phobius"/>
    </source>
</evidence>
<feature type="compositionally biased region" description="Polar residues" evidence="1">
    <location>
        <begin position="509"/>
        <end position="518"/>
    </location>
</feature>
<keyword evidence="6" id="KW-1185">Reference proteome</keyword>
<feature type="signal peptide" evidence="3">
    <location>
        <begin position="1"/>
        <end position="16"/>
    </location>
</feature>